<keyword evidence="7 18" id="KW-0347">Helicase</keyword>
<dbReference type="InterPro" id="IPR010614">
    <property type="entry name" value="RAD3-like_helicase_DEAD"/>
</dbReference>
<dbReference type="SMART" id="SM00491">
    <property type="entry name" value="HELICc2"/>
    <property type="match status" value="1"/>
</dbReference>
<dbReference type="EMBL" id="CP020946">
    <property type="protein sequence ID" value="ASD65152.1"/>
    <property type="molecule type" value="Genomic_DNA"/>
</dbReference>
<dbReference type="EC" id="5.6.2.3" evidence="15"/>
<dbReference type="GO" id="GO:0005524">
    <property type="term" value="F:ATP binding"/>
    <property type="evidence" value="ECO:0007669"/>
    <property type="project" value="UniProtKB-KW"/>
</dbReference>
<keyword evidence="6" id="KW-0378">Hydrolase</keyword>
<keyword evidence="2" id="KW-0004">4Fe-4S</keyword>
<comment type="catalytic activity">
    <reaction evidence="16">
        <text>ATP + H2O = ADP + phosphate + H(+)</text>
        <dbReference type="Rhea" id="RHEA:13065"/>
        <dbReference type="ChEBI" id="CHEBI:15377"/>
        <dbReference type="ChEBI" id="CHEBI:15378"/>
        <dbReference type="ChEBI" id="CHEBI:30616"/>
        <dbReference type="ChEBI" id="CHEBI:43474"/>
        <dbReference type="ChEBI" id="CHEBI:456216"/>
        <dbReference type="EC" id="5.6.2.3"/>
    </reaction>
</comment>
<dbReference type="GO" id="GO:0043139">
    <property type="term" value="F:5'-3' DNA helicase activity"/>
    <property type="evidence" value="ECO:0007669"/>
    <property type="project" value="UniProtKB-EC"/>
</dbReference>
<evidence type="ECO:0000256" key="6">
    <source>
        <dbReference type="ARBA" id="ARBA00022801"/>
    </source>
</evidence>
<dbReference type="InterPro" id="IPR011545">
    <property type="entry name" value="DEAD/DEAH_box_helicase_dom"/>
</dbReference>
<dbReference type="AlphaFoldDB" id="A0A1Z3NCE9"/>
<organism evidence="18 19">
    <name type="scientific">Bdellovibrio bacteriovorus</name>
    <dbReference type="NCBI Taxonomy" id="959"/>
    <lineage>
        <taxon>Bacteria</taxon>
        <taxon>Pseudomonadati</taxon>
        <taxon>Bdellovibrionota</taxon>
        <taxon>Bdellovibrionia</taxon>
        <taxon>Bdellovibrionales</taxon>
        <taxon>Pseudobdellovibrionaceae</taxon>
        <taxon>Bdellovibrio</taxon>
    </lineage>
</organism>
<evidence type="ECO:0000256" key="12">
    <source>
        <dbReference type="ARBA" id="ARBA00023204"/>
    </source>
</evidence>
<dbReference type="SUPFAM" id="SSF52540">
    <property type="entry name" value="P-loop containing nucleoside triphosphate hydrolases"/>
    <property type="match status" value="1"/>
</dbReference>
<dbReference type="GO" id="GO:0006281">
    <property type="term" value="P:DNA repair"/>
    <property type="evidence" value="ECO:0007669"/>
    <property type="project" value="UniProtKB-KW"/>
</dbReference>
<evidence type="ECO:0000256" key="7">
    <source>
        <dbReference type="ARBA" id="ARBA00022806"/>
    </source>
</evidence>
<dbReference type="GO" id="GO:0016818">
    <property type="term" value="F:hydrolase activity, acting on acid anhydrides, in phosphorus-containing anhydrides"/>
    <property type="evidence" value="ECO:0007669"/>
    <property type="project" value="InterPro"/>
</dbReference>
<keyword evidence="9" id="KW-0408">Iron</keyword>
<dbReference type="PROSITE" id="PS51193">
    <property type="entry name" value="HELICASE_ATP_BIND_2"/>
    <property type="match status" value="1"/>
</dbReference>
<dbReference type="Gene3D" id="1.10.275.30">
    <property type="match status" value="1"/>
</dbReference>
<keyword evidence="12" id="KW-0234">DNA repair</keyword>
<dbReference type="Proteomes" id="UP000197003">
    <property type="component" value="Chromosome"/>
</dbReference>
<dbReference type="Pfam" id="PF13307">
    <property type="entry name" value="Helicase_C_2"/>
    <property type="match status" value="1"/>
</dbReference>
<keyword evidence="8" id="KW-0067">ATP-binding</keyword>
<reference evidence="18 19" key="1">
    <citation type="submission" date="2017-04" db="EMBL/GenBank/DDBJ databases">
        <title>Whole genome sequence of Bdellovibrio bacteriovorus strain SSB218315.</title>
        <authorList>
            <person name="Oyedara O."/>
            <person name="Rodriguez-Perez M.A."/>
        </authorList>
    </citation>
    <scope>NUCLEOTIDE SEQUENCE [LARGE SCALE GENOMIC DNA]</scope>
    <source>
        <strain evidence="18 19">SSB218315</strain>
    </source>
</reference>
<keyword evidence="4" id="KW-0547">Nucleotide-binding</keyword>
<evidence type="ECO:0000256" key="8">
    <source>
        <dbReference type="ARBA" id="ARBA00022840"/>
    </source>
</evidence>
<dbReference type="Gene3D" id="3.90.320.10">
    <property type="match status" value="1"/>
</dbReference>
<evidence type="ECO:0000256" key="3">
    <source>
        <dbReference type="ARBA" id="ARBA00022723"/>
    </source>
</evidence>
<comment type="cofactor">
    <cofactor evidence="1">
        <name>[4Fe-4S] cluster</name>
        <dbReference type="ChEBI" id="CHEBI:49883"/>
    </cofactor>
</comment>
<evidence type="ECO:0000256" key="11">
    <source>
        <dbReference type="ARBA" id="ARBA00023125"/>
    </source>
</evidence>
<dbReference type="GO" id="GO:0046872">
    <property type="term" value="F:metal ion binding"/>
    <property type="evidence" value="ECO:0007669"/>
    <property type="project" value="UniProtKB-KW"/>
</dbReference>
<gene>
    <name evidence="18" type="ORF">B9G79_17035</name>
</gene>
<evidence type="ECO:0000256" key="10">
    <source>
        <dbReference type="ARBA" id="ARBA00023014"/>
    </source>
</evidence>
<evidence type="ECO:0000256" key="16">
    <source>
        <dbReference type="ARBA" id="ARBA00048954"/>
    </source>
</evidence>
<dbReference type="GO" id="GO:0051539">
    <property type="term" value="F:4 iron, 4 sulfur cluster binding"/>
    <property type="evidence" value="ECO:0007669"/>
    <property type="project" value="UniProtKB-KW"/>
</dbReference>
<evidence type="ECO:0000256" key="14">
    <source>
        <dbReference type="ARBA" id="ARBA00038058"/>
    </source>
</evidence>
<keyword evidence="3" id="KW-0479">Metal-binding</keyword>
<evidence type="ECO:0000256" key="2">
    <source>
        <dbReference type="ARBA" id="ARBA00022485"/>
    </source>
</evidence>
<keyword evidence="5" id="KW-0227">DNA damage</keyword>
<dbReference type="InterPro" id="IPR027417">
    <property type="entry name" value="P-loop_NTPase"/>
</dbReference>
<evidence type="ECO:0000256" key="13">
    <source>
        <dbReference type="ARBA" id="ARBA00023235"/>
    </source>
</evidence>
<evidence type="ECO:0000259" key="17">
    <source>
        <dbReference type="PROSITE" id="PS51193"/>
    </source>
</evidence>
<dbReference type="SMART" id="SM00487">
    <property type="entry name" value="DEXDc"/>
    <property type="match status" value="1"/>
</dbReference>
<evidence type="ECO:0000256" key="4">
    <source>
        <dbReference type="ARBA" id="ARBA00022741"/>
    </source>
</evidence>
<proteinExistence type="inferred from homology"/>
<feature type="domain" description="Helicase ATP-binding" evidence="17">
    <location>
        <begin position="183"/>
        <end position="436"/>
    </location>
</feature>
<dbReference type="InterPro" id="IPR011604">
    <property type="entry name" value="PDDEXK-like_dom_sf"/>
</dbReference>
<dbReference type="OrthoDB" id="9805194at2"/>
<evidence type="ECO:0000256" key="15">
    <source>
        <dbReference type="ARBA" id="ARBA00044969"/>
    </source>
</evidence>
<dbReference type="PANTHER" id="PTHR11472:SF34">
    <property type="entry name" value="REGULATOR OF TELOMERE ELONGATION HELICASE 1"/>
    <property type="match status" value="1"/>
</dbReference>
<dbReference type="SMART" id="SM00488">
    <property type="entry name" value="DEXDc2"/>
    <property type="match status" value="1"/>
</dbReference>
<dbReference type="InterPro" id="IPR014013">
    <property type="entry name" value="Helic_SF1/SF2_ATP-bd_DinG/Rad3"/>
</dbReference>
<dbReference type="Pfam" id="PF00270">
    <property type="entry name" value="DEAD"/>
    <property type="match status" value="1"/>
</dbReference>
<evidence type="ECO:0000256" key="1">
    <source>
        <dbReference type="ARBA" id="ARBA00001966"/>
    </source>
</evidence>
<evidence type="ECO:0000256" key="5">
    <source>
        <dbReference type="ARBA" id="ARBA00022763"/>
    </source>
</evidence>
<dbReference type="Gene3D" id="3.40.50.300">
    <property type="entry name" value="P-loop containing nucleotide triphosphate hydrolases"/>
    <property type="match status" value="2"/>
</dbReference>
<dbReference type="InterPro" id="IPR045028">
    <property type="entry name" value="DinG/Rad3-like"/>
</dbReference>
<evidence type="ECO:0000313" key="18">
    <source>
        <dbReference type="EMBL" id="ASD65152.1"/>
    </source>
</evidence>
<evidence type="ECO:0000313" key="19">
    <source>
        <dbReference type="Proteomes" id="UP000197003"/>
    </source>
</evidence>
<name>A0A1Z3NCE9_BDEBC</name>
<dbReference type="InterPro" id="IPR006555">
    <property type="entry name" value="ATP-dep_Helicase_C"/>
</dbReference>
<keyword evidence="13" id="KW-0413">Isomerase</keyword>
<dbReference type="InterPro" id="IPR014001">
    <property type="entry name" value="Helicase_ATP-bd"/>
</dbReference>
<dbReference type="PANTHER" id="PTHR11472">
    <property type="entry name" value="DNA REPAIR DEAD HELICASE RAD3/XP-D SUBFAMILY MEMBER"/>
    <property type="match status" value="1"/>
</dbReference>
<dbReference type="InterPro" id="IPR006554">
    <property type="entry name" value="Helicase-like_DEXD_c2"/>
</dbReference>
<sequence length="792" mass="90674">MRKVSLDVRQFALPCPRRGSIELHSGYGAPPMSGQEIHVAIQRRRQREFDDYTPEKKMSWVFEAGPYEFHVSGRADGITENPVQIEEIKTAFDVEELWRKLRSDDNHPYIWQLRTYGYFHYKETGRIPFLNLHLVSSRNFKSMDLRVELDIAHYELWLALRLEELVEETKVKEKLFKARQKMAEEMSFPFATPRPGQRELIESIEAQVADEHPLLVQAPTGLGKTVGVLYPNLKDSLSRGQKTVYVTPKNSQHIVAEEAVEKLQEQGSKIRSLTLTAKSKMCLKAETLCNPGYCEFAREYYTKLAEHDLVNKLSKKRKLTQEKLVEMGKEFEVCPFELSVEAIERADVVIGDYNYAFAPRSLLGRLSEPLLEAGEKPNLVIDEAHNLPSRAQDYFSPSLSVQELDILEGDFTKLPATFSLQAGSLIRKAKSLIQEYGEEGGSRKVDIDIEPFLDHERAIRALTTEYLESETEIITRDPMLRLMNLWSDFIAALEYSGPEFFTTYQNSRFTEMLKVTCCDASEQLKIAYKQFKNVVAFSATLKPFTYYQELLGFDLEKSKTLEFQSPFKPENRQLMIIPQISTKLSDRVVSSGKVAEVISRVTRVKAGNYIALFPSFEFLAQVEKQLQVPHLRVLRQERDMKQLDVQIYLEEMKAANEPILLLGVQGGVFSEGVDFPGDMLIGAFVIGPALPSFDFEREQIRTYFDGRYGKENGFNYTYVYPAMAKAIQSAGRVIRSETDKGVIILMDSRFLNPVYAEAMPQGWFKESPRELVSQKILSDLETFWKNSEAPCS</sequence>
<protein>
    <recommendedName>
        <fullName evidence="15">DNA 5'-3' helicase</fullName>
        <ecNumber evidence="15">5.6.2.3</ecNumber>
    </recommendedName>
</protein>
<dbReference type="GO" id="GO:0003677">
    <property type="term" value="F:DNA binding"/>
    <property type="evidence" value="ECO:0007669"/>
    <property type="project" value="UniProtKB-KW"/>
</dbReference>
<accession>A0A1Z3NCE9</accession>
<dbReference type="Pfam" id="PF06733">
    <property type="entry name" value="DEAD_2"/>
    <property type="match status" value="1"/>
</dbReference>
<dbReference type="RefSeq" id="WP_088566554.1">
    <property type="nucleotide sequence ID" value="NZ_CP020946.1"/>
</dbReference>
<keyword evidence="10" id="KW-0411">Iron-sulfur</keyword>
<evidence type="ECO:0000256" key="9">
    <source>
        <dbReference type="ARBA" id="ARBA00023004"/>
    </source>
</evidence>
<keyword evidence="11" id="KW-0238">DNA-binding</keyword>
<comment type="similarity">
    <text evidence="14">Belongs to the helicase family. DinG subfamily.</text>
</comment>